<dbReference type="Proteomes" id="UP000578569">
    <property type="component" value="Unassembled WGS sequence"/>
</dbReference>
<organism evidence="3 4">
    <name type="scientific">Sphingomicrobium lutaoense</name>
    <dbReference type="NCBI Taxonomy" id="515949"/>
    <lineage>
        <taxon>Bacteria</taxon>
        <taxon>Pseudomonadati</taxon>
        <taxon>Pseudomonadota</taxon>
        <taxon>Alphaproteobacteria</taxon>
        <taxon>Sphingomonadales</taxon>
        <taxon>Sphingomonadaceae</taxon>
        <taxon>Sphingomicrobium</taxon>
    </lineage>
</organism>
<proteinExistence type="predicted"/>
<evidence type="ECO:0000256" key="1">
    <source>
        <dbReference type="SAM" id="MobiDB-lite"/>
    </source>
</evidence>
<comment type="caution">
    <text evidence="3">The sequence shown here is derived from an EMBL/GenBank/DDBJ whole genome shotgun (WGS) entry which is preliminary data.</text>
</comment>
<accession>A0A839Z2I4</accession>
<gene>
    <name evidence="3" type="ORF">FHS50_000875</name>
</gene>
<protein>
    <recommendedName>
        <fullName evidence="5">PRC-barrel domain-containing protein</fullName>
    </recommendedName>
</protein>
<dbReference type="RefSeq" id="WP_183933166.1">
    <property type="nucleotide sequence ID" value="NZ_JACICF010000001.1"/>
</dbReference>
<evidence type="ECO:0000313" key="3">
    <source>
        <dbReference type="EMBL" id="MBB3763852.1"/>
    </source>
</evidence>
<feature type="region of interest" description="Disordered" evidence="1">
    <location>
        <begin position="176"/>
        <end position="212"/>
    </location>
</feature>
<dbReference type="EMBL" id="JACICF010000001">
    <property type="protein sequence ID" value="MBB3763852.1"/>
    <property type="molecule type" value="Genomic_DNA"/>
</dbReference>
<dbReference type="AlphaFoldDB" id="A0A839Z2I4"/>
<evidence type="ECO:0008006" key="5">
    <source>
        <dbReference type="Google" id="ProtNLM"/>
    </source>
</evidence>
<evidence type="ECO:0000256" key="2">
    <source>
        <dbReference type="SAM" id="SignalP"/>
    </source>
</evidence>
<evidence type="ECO:0000313" key="4">
    <source>
        <dbReference type="Proteomes" id="UP000578569"/>
    </source>
</evidence>
<feature type="chain" id="PRO_5032345038" description="PRC-barrel domain-containing protein" evidence="2">
    <location>
        <begin position="25"/>
        <end position="212"/>
    </location>
</feature>
<keyword evidence="2" id="KW-0732">Signal</keyword>
<feature type="signal peptide" evidence="2">
    <location>
        <begin position="1"/>
        <end position="24"/>
    </location>
</feature>
<reference evidence="3 4" key="1">
    <citation type="submission" date="2020-08" db="EMBL/GenBank/DDBJ databases">
        <title>Genomic Encyclopedia of Type Strains, Phase IV (KMG-IV): sequencing the most valuable type-strain genomes for metagenomic binning, comparative biology and taxonomic classification.</title>
        <authorList>
            <person name="Goeker M."/>
        </authorList>
    </citation>
    <scope>NUCLEOTIDE SEQUENCE [LARGE SCALE GENOMIC DNA]</scope>
    <source>
        <strain evidence="3 4">DSM 24194</strain>
    </source>
</reference>
<name>A0A839Z2I4_9SPHN</name>
<sequence>MKSIFTAVAAVAIAAAAPSTPAFAQDAAVAIAPGMTVVHDKTGDEVGTVAKLADGMVFISTDQHKDIPMPANAVLLHEGKVLFGMTKADLNAAVAADKAKAAASVALGKEVKDVNGAVVGKFEAMNDETITIRLTSGKVVRVPVDAVQGASTGAIALYNAADLEALGVELTPEQVAEAEAARAAEGEDADETEEKAADASEGEAAAGEGGTL</sequence>
<keyword evidence="4" id="KW-1185">Reference proteome</keyword>